<dbReference type="HAMAP" id="MF_00697">
    <property type="entry name" value="UPF0276"/>
    <property type="match status" value="1"/>
</dbReference>
<name>A0ABN1LTD0_9ALTE</name>
<dbReference type="Pfam" id="PF05114">
    <property type="entry name" value="MbnB_TglH_ChrH"/>
    <property type="match status" value="1"/>
</dbReference>
<keyword evidence="3" id="KW-1185">Reference proteome</keyword>
<dbReference type="EMBL" id="BAAAFD010000018">
    <property type="protein sequence ID" value="GAA0860085.1"/>
    <property type="molecule type" value="Genomic_DNA"/>
</dbReference>
<organism evidence="2 3">
    <name type="scientific">Aliiglaciecola litoralis</name>
    <dbReference type="NCBI Taxonomy" id="582857"/>
    <lineage>
        <taxon>Bacteria</taxon>
        <taxon>Pseudomonadati</taxon>
        <taxon>Pseudomonadota</taxon>
        <taxon>Gammaproteobacteria</taxon>
        <taxon>Alteromonadales</taxon>
        <taxon>Alteromonadaceae</taxon>
        <taxon>Aliiglaciecola</taxon>
    </lineage>
</organism>
<dbReference type="PANTHER" id="PTHR42194:SF1">
    <property type="entry name" value="UPF0276 PROTEIN HI_1600"/>
    <property type="match status" value="1"/>
</dbReference>
<dbReference type="Gene3D" id="3.20.20.150">
    <property type="entry name" value="Divalent-metal-dependent TIM barrel enzymes"/>
    <property type="match status" value="1"/>
</dbReference>
<dbReference type="SUPFAM" id="SSF51658">
    <property type="entry name" value="Xylose isomerase-like"/>
    <property type="match status" value="1"/>
</dbReference>
<dbReference type="PANTHER" id="PTHR42194">
    <property type="entry name" value="UPF0276 PROTEIN HI_1600"/>
    <property type="match status" value="1"/>
</dbReference>
<gene>
    <name evidence="2" type="ORF">GCM10009114_35930</name>
</gene>
<dbReference type="InterPro" id="IPR036237">
    <property type="entry name" value="Xyl_isomerase-like_sf"/>
</dbReference>
<proteinExistence type="inferred from homology"/>
<evidence type="ECO:0000313" key="3">
    <source>
        <dbReference type="Proteomes" id="UP001500359"/>
    </source>
</evidence>
<dbReference type="InterPro" id="IPR007801">
    <property type="entry name" value="MbnB/TglH/ChrH"/>
</dbReference>
<comment type="similarity">
    <text evidence="1">Belongs to the UPF0276 family.</text>
</comment>
<reference evidence="2 3" key="1">
    <citation type="journal article" date="2019" name="Int. J. Syst. Evol. Microbiol.">
        <title>The Global Catalogue of Microorganisms (GCM) 10K type strain sequencing project: providing services to taxonomists for standard genome sequencing and annotation.</title>
        <authorList>
            <consortium name="The Broad Institute Genomics Platform"/>
            <consortium name="The Broad Institute Genome Sequencing Center for Infectious Disease"/>
            <person name="Wu L."/>
            <person name="Ma J."/>
        </authorList>
    </citation>
    <scope>NUCLEOTIDE SEQUENCE [LARGE SCALE GENOMIC DNA]</scope>
    <source>
        <strain evidence="2 3">JCM 15896</strain>
    </source>
</reference>
<protein>
    <recommendedName>
        <fullName evidence="1">UPF0276 protein GCM10009114_35930</fullName>
    </recommendedName>
</protein>
<dbReference type="Proteomes" id="UP001500359">
    <property type="component" value="Unassembled WGS sequence"/>
</dbReference>
<evidence type="ECO:0000313" key="2">
    <source>
        <dbReference type="EMBL" id="GAA0860085.1"/>
    </source>
</evidence>
<comment type="caution">
    <text evidence="2">The sequence shown here is derived from an EMBL/GenBank/DDBJ whole genome shotgun (WGS) entry which is preliminary data.</text>
</comment>
<sequence length="284" mass="31875">MVINKKLSGVGLGLRREMLDELLQSIPAEVDFWEVAPENWIPLGGKYQQQLQQITSQSNFVNHGLSLSIGSTDPLDIAFVKDVKTFLDKHDVLFYSEHLSYCSGKGHLYDLMPIPFTSQAVEHVVDRVKQVQDILQRPLVLENVSYYAAPGQQMSELEFTLEVLERSGCLLLLDVNNIYVNSINHGYDAAEFLQALPSGKIAYGHIAGHFDEADDLKVDTHGADVIQPVWDLLEQAYQLHGVFPTLLERDFNIPPIQELLVEVRKIKAIQQRVEKSQPLAGVSA</sequence>
<dbReference type="NCBIfam" id="NF003818">
    <property type="entry name" value="PRK05409.1"/>
    <property type="match status" value="1"/>
</dbReference>
<accession>A0ABN1LTD0</accession>
<evidence type="ECO:0000256" key="1">
    <source>
        <dbReference type="HAMAP-Rule" id="MF_00697"/>
    </source>
</evidence>